<evidence type="ECO:0000259" key="2">
    <source>
        <dbReference type="PROSITE" id="PS50090"/>
    </source>
</evidence>
<accession>A0A1L0B9F9</accession>
<feature type="domain" description="Myb-like" evidence="2">
    <location>
        <begin position="18"/>
        <end position="73"/>
    </location>
</feature>
<evidence type="ECO:0000256" key="1">
    <source>
        <dbReference type="SAM" id="MobiDB-lite"/>
    </source>
</evidence>
<dbReference type="InterPro" id="IPR001005">
    <property type="entry name" value="SANT/Myb"/>
</dbReference>
<dbReference type="AlphaFoldDB" id="A0A1L0B9F9"/>
<feature type="compositionally biased region" description="Polar residues" evidence="1">
    <location>
        <begin position="1"/>
        <end position="27"/>
    </location>
</feature>
<dbReference type="GO" id="GO:0005634">
    <property type="term" value="C:nucleus"/>
    <property type="evidence" value="ECO:0007669"/>
    <property type="project" value="TreeGrafter"/>
</dbReference>
<dbReference type="GO" id="GO:0000978">
    <property type="term" value="F:RNA polymerase II cis-regulatory region sequence-specific DNA binding"/>
    <property type="evidence" value="ECO:0007669"/>
    <property type="project" value="TreeGrafter"/>
</dbReference>
<feature type="domain" description="Myb-like" evidence="2">
    <location>
        <begin position="74"/>
        <end position="122"/>
    </location>
</feature>
<dbReference type="CDD" id="cd00167">
    <property type="entry name" value="SANT"/>
    <property type="match status" value="2"/>
</dbReference>
<feature type="domain" description="HTH myb-type" evidence="3">
    <location>
        <begin position="23"/>
        <end position="77"/>
    </location>
</feature>
<name>A0A1L0B9F9_9ASCO</name>
<dbReference type="InterPro" id="IPR009057">
    <property type="entry name" value="Homeodomain-like_sf"/>
</dbReference>
<dbReference type="EMBL" id="FQNF01000155">
    <property type="protein sequence ID" value="SGZ41787.1"/>
    <property type="molecule type" value="Genomic_DNA"/>
</dbReference>
<proteinExistence type="predicted"/>
<feature type="region of interest" description="Disordered" evidence="1">
    <location>
        <begin position="128"/>
        <end position="168"/>
    </location>
</feature>
<organism evidence="4 5">
    <name type="scientific">Hanseniaspora guilliermondii</name>
    <dbReference type="NCBI Taxonomy" id="56406"/>
    <lineage>
        <taxon>Eukaryota</taxon>
        <taxon>Fungi</taxon>
        <taxon>Dikarya</taxon>
        <taxon>Ascomycota</taxon>
        <taxon>Saccharomycotina</taxon>
        <taxon>Saccharomycetes</taxon>
        <taxon>Saccharomycodales</taxon>
        <taxon>Saccharomycodaceae</taxon>
        <taxon>Hanseniaspora</taxon>
    </lineage>
</organism>
<evidence type="ECO:0000313" key="5">
    <source>
        <dbReference type="Proteomes" id="UP000183365"/>
    </source>
</evidence>
<dbReference type="OrthoDB" id="3972899at2759"/>
<feature type="compositionally biased region" description="Basic residues" evidence="1">
    <location>
        <begin position="128"/>
        <end position="141"/>
    </location>
</feature>
<reference evidence="5" key="1">
    <citation type="submission" date="2016-11" db="EMBL/GenBank/DDBJ databases">
        <authorList>
            <person name="Guldener U."/>
        </authorList>
    </citation>
    <scope>NUCLEOTIDE SEQUENCE [LARGE SCALE GENOMIC DNA]</scope>
</reference>
<evidence type="ECO:0000259" key="3">
    <source>
        <dbReference type="PROSITE" id="PS51294"/>
    </source>
</evidence>
<dbReference type="PANTHER" id="PTHR45614:SF25">
    <property type="entry name" value="MYB PROTEIN"/>
    <property type="match status" value="1"/>
</dbReference>
<dbReference type="Gene3D" id="1.10.10.60">
    <property type="entry name" value="Homeodomain-like"/>
    <property type="match status" value="2"/>
</dbReference>
<dbReference type="PROSITE" id="PS51294">
    <property type="entry name" value="HTH_MYB"/>
    <property type="match status" value="2"/>
</dbReference>
<gene>
    <name evidence="4" type="ORF">HGUI_03988</name>
</gene>
<evidence type="ECO:0000313" key="4">
    <source>
        <dbReference type="EMBL" id="SGZ41787.1"/>
    </source>
</evidence>
<feature type="region of interest" description="Disordered" evidence="1">
    <location>
        <begin position="1"/>
        <end position="30"/>
    </location>
</feature>
<dbReference type="GO" id="GO:0045944">
    <property type="term" value="P:positive regulation of transcription by RNA polymerase II"/>
    <property type="evidence" value="ECO:0007669"/>
    <property type="project" value="TreeGrafter"/>
</dbReference>
<dbReference type="Pfam" id="PF13921">
    <property type="entry name" value="Myb_DNA-bind_6"/>
    <property type="match status" value="1"/>
</dbReference>
<evidence type="ECO:0008006" key="6">
    <source>
        <dbReference type="Google" id="ProtNLM"/>
    </source>
</evidence>
<dbReference type="PANTHER" id="PTHR45614">
    <property type="entry name" value="MYB PROTEIN-RELATED"/>
    <property type="match status" value="1"/>
</dbReference>
<dbReference type="SMART" id="SM00717">
    <property type="entry name" value="SANT"/>
    <property type="match status" value="2"/>
</dbReference>
<dbReference type="InterPro" id="IPR017930">
    <property type="entry name" value="Myb_dom"/>
</dbReference>
<keyword evidence="5" id="KW-1185">Reference proteome</keyword>
<dbReference type="GO" id="GO:0000278">
    <property type="term" value="P:mitotic cell cycle"/>
    <property type="evidence" value="ECO:0007669"/>
    <property type="project" value="TreeGrafter"/>
</dbReference>
<dbReference type="SUPFAM" id="SSF46689">
    <property type="entry name" value="Homeodomain-like"/>
    <property type="match status" value="1"/>
</dbReference>
<dbReference type="GO" id="GO:0000981">
    <property type="term" value="F:DNA-binding transcription factor activity, RNA polymerase II-specific"/>
    <property type="evidence" value="ECO:0007669"/>
    <property type="project" value="TreeGrafter"/>
</dbReference>
<sequence length="444" mass="51033">MKNSSLANQDNHTQMLNENPPTKGSWSKTEDEKLMAIVEELGGNVRNWTDISKKMVPFNRTPKQCRERYHQNLKPNLNKDPITEEEGEKINQMVIKHGKKWAFIARSLNNGRSDNTVKNWWNLKEGKKKRMKAKLEKKKINNSKPIENPKEEEPKNDVPSNSNNLPIEPPIMPEMKLQPTYINGLNMNHNYEWMSNELAKSNLIGMPSNNFAHYNLRLYESNVNRNSIFNQNIFNSNPTEPSPMDGAQFMKNGMNNSFSDLTKYSMQPVPQFMNGRMHSVDHFIPNTLNYSPASNGSNNDQRRISVAHSALSASNNLPMMSKEEDRGNRTRESSILALNQTPTNNILPISRRASQFFLQQQSTDIMNDKYRQNNIIFKQPFLQGVPQNNTKIPPQALKNNFSTLGFQNKPENGVFKSDYTMNQTSSKDDRRRSTLANILNNDPE</sequence>
<dbReference type="VEuPathDB" id="FungiDB:HGUI_03988"/>
<feature type="domain" description="HTH myb-type" evidence="3">
    <location>
        <begin position="78"/>
        <end position="129"/>
    </location>
</feature>
<dbReference type="Proteomes" id="UP000183365">
    <property type="component" value="Unassembled WGS sequence"/>
</dbReference>
<dbReference type="PROSITE" id="PS50090">
    <property type="entry name" value="MYB_LIKE"/>
    <property type="match status" value="2"/>
</dbReference>
<protein>
    <recommendedName>
        <fullName evidence="6">Myb-like DNA-binding protein myb-1</fullName>
    </recommendedName>
</protein>
<feature type="compositionally biased region" description="Basic and acidic residues" evidence="1">
    <location>
        <begin position="147"/>
        <end position="156"/>
    </location>
</feature>
<dbReference type="InterPro" id="IPR050560">
    <property type="entry name" value="MYB_TF"/>
</dbReference>